<sequence>MKSGRKHAHTSEQLWSKSDKRLKTEFDSVFTKSGLPGKKRVSLWQEFVKEKYELLDDETKAQFVQMAEDKAEEIQREKDEDFKVEMLELEETQEAIECLASMLGPLFDSLCELLNLKAGIMFAGPEPVKGGQLNVMFFGTNKAPVPQKFNEAGKSRYKAFTRAFLSFAAEGYDHEEQIACSLPPDQLETKYVEWTMDPTANRVAEEADVDDGNDNNEGGVVSMKKRKKVEEVIPSDRQTKKTRGEKKRRVETVPSSTESPAPEMCMDDTDRHRDPKSKSKHKSRKHGREDTRGATDVEEDDVDVPGIKRKSKKRGRDDIRGATDAEEDNMDVPSPLKHRRTRTVMQVSSPLPEFSEVEHCRGSTTSPIPEPHIDPRLYGLGGEVPLLGPADAPDPFAVLIYECPIVQHNVEELGWTAEDITLLESDPGRSSWFFDAKKYLESIGTGPEWELLLKMWMVYKGRSGFKNETSSQFKCGSCPAEVDWWINQGQEKELPPIVNLKKFELSWWTWWQELQPEWRDKGSGTFSADLRVVKGDWEHMRKPGINRFYTILATLAWWGRTAAIRGSESERASWIASMVDVDWVLRGMLK</sequence>
<accession>A0A284QTU1</accession>
<dbReference type="OMA" id="MCEEVEM"/>
<keyword evidence="3" id="KW-1185">Reference proteome</keyword>
<evidence type="ECO:0000313" key="2">
    <source>
        <dbReference type="EMBL" id="SJK99867.1"/>
    </source>
</evidence>
<evidence type="ECO:0000256" key="1">
    <source>
        <dbReference type="SAM" id="MobiDB-lite"/>
    </source>
</evidence>
<proteinExistence type="predicted"/>
<feature type="region of interest" description="Disordered" evidence="1">
    <location>
        <begin position="204"/>
        <end position="372"/>
    </location>
</feature>
<name>A0A284QTU1_ARMOS</name>
<gene>
    <name evidence="2" type="ORF">ARMOST_03178</name>
</gene>
<reference evidence="3" key="1">
    <citation type="journal article" date="2017" name="Nat. Ecol. Evol.">
        <title>Genome expansion and lineage-specific genetic innovations in the forest pathogenic fungi Armillaria.</title>
        <authorList>
            <person name="Sipos G."/>
            <person name="Prasanna A.N."/>
            <person name="Walter M.C."/>
            <person name="O'Connor E."/>
            <person name="Balint B."/>
            <person name="Krizsan K."/>
            <person name="Kiss B."/>
            <person name="Hess J."/>
            <person name="Varga T."/>
            <person name="Slot J."/>
            <person name="Riley R."/>
            <person name="Boka B."/>
            <person name="Rigling D."/>
            <person name="Barry K."/>
            <person name="Lee J."/>
            <person name="Mihaltcheva S."/>
            <person name="LaButti K."/>
            <person name="Lipzen A."/>
            <person name="Waldron R."/>
            <person name="Moloney N.M."/>
            <person name="Sperisen C."/>
            <person name="Kredics L."/>
            <person name="Vagvoelgyi C."/>
            <person name="Patrignani A."/>
            <person name="Fitzpatrick D."/>
            <person name="Nagy I."/>
            <person name="Doyle S."/>
            <person name="Anderson J.B."/>
            <person name="Grigoriev I.V."/>
            <person name="Gueldener U."/>
            <person name="Muensterkoetter M."/>
            <person name="Nagy L.G."/>
        </authorList>
    </citation>
    <scope>NUCLEOTIDE SEQUENCE [LARGE SCALE GENOMIC DNA]</scope>
    <source>
        <strain evidence="3">C18/9</strain>
    </source>
</reference>
<feature type="compositionally biased region" description="Basic and acidic residues" evidence="1">
    <location>
        <begin position="268"/>
        <end position="277"/>
    </location>
</feature>
<dbReference type="STRING" id="47428.A0A284QTU1"/>
<evidence type="ECO:0000313" key="3">
    <source>
        <dbReference type="Proteomes" id="UP000219338"/>
    </source>
</evidence>
<dbReference type="Proteomes" id="UP000219338">
    <property type="component" value="Unassembled WGS sequence"/>
</dbReference>
<protein>
    <submittedName>
        <fullName evidence="2">Uncharacterized protein</fullName>
    </submittedName>
</protein>
<dbReference type="AlphaFoldDB" id="A0A284QTU1"/>
<dbReference type="OrthoDB" id="3250313at2759"/>
<feature type="compositionally biased region" description="Basic residues" evidence="1">
    <location>
        <begin position="240"/>
        <end position="249"/>
    </location>
</feature>
<dbReference type="EMBL" id="FUEG01000002">
    <property type="protein sequence ID" value="SJK99867.1"/>
    <property type="molecule type" value="Genomic_DNA"/>
</dbReference>
<organism evidence="2 3">
    <name type="scientific">Armillaria ostoyae</name>
    <name type="common">Armillaria root rot fungus</name>
    <dbReference type="NCBI Taxonomy" id="47428"/>
    <lineage>
        <taxon>Eukaryota</taxon>
        <taxon>Fungi</taxon>
        <taxon>Dikarya</taxon>
        <taxon>Basidiomycota</taxon>
        <taxon>Agaricomycotina</taxon>
        <taxon>Agaricomycetes</taxon>
        <taxon>Agaricomycetidae</taxon>
        <taxon>Agaricales</taxon>
        <taxon>Marasmiineae</taxon>
        <taxon>Physalacriaceae</taxon>
        <taxon>Armillaria</taxon>
    </lineage>
</organism>